<protein>
    <recommendedName>
        <fullName evidence="2">DUF885 domain-containing protein</fullName>
    </recommendedName>
</protein>
<evidence type="ECO:0000313" key="1">
    <source>
        <dbReference type="EMBL" id="SVA24330.1"/>
    </source>
</evidence>
<dbReference type="PANTHER" id="PTHR33361:SF16">
    <property type="entry name" value="DUF885 DOMAIN-CONTAINING PROTEIN"/>
    <property type="match status" value="1"/>
</dbReference>
<dbReference type="Pfam" id="PF05960">
    <property type="entry name" value="DUF885"/>
    <property type="match status" value="1"/>
</dbReference>
<organism evidence="1">
    <name type="scientific">marine metagenome</name>
    <dbReference type="NCBI Taxonomy" id="408172"/>
    <lineage>
        <taxon>unclassified sequences</taxon>
        <taxon>metagenomes</taxon>
        <taxon>ecological metagenomes</taxon>
    </lineage>
</organism>
<dbReference type="EMBL" id="UINC01005910">
    <property type="protein sequence ID" value="SVA24330.1"/>
    <property type="molecule type" value="Genomic_DNA"/>
</dbReference>
<sequence>VYTNKNHIIIIIGVVATVLFSSCGNSIKTSSESERVNTYFDKMFDEYLDRHPEYQAYLGIKKDYDSWDDISPAAETVELKKAKVSLQWLEDSVDTKLLDDQTLLSFKLYKKKLEDQIDGHRYRLYNYPVNQMSGKQSGVPAFLINMHKITSKKDALDYIARLNGIRTLFDQLIKNIIERESAGIIAPNYIFDHVLNDSKNVITGFPLAGRDSCALFLDFHDKIMKLEISSSEKDELLGRSKQAILTKVKPAYERLIDLVKTLMSAHDEEDGVWRLEDGDAFFENALERTTTTNMTAEEIHQLGLKEVKRIHKEMNLIKYNVGFKGSLQEFFAELKENNIYYYPQTEKGKKDYITEAEKIIERFKLRLDELFITKPKADMNVKSVEAFRERSAGKAFYQRPAPDGSRPGTYYANTYKMRMMPKYQMEALAYHEGIPGHHMQISIAQELEGLPKFRKYGGYTAYTEGWGLYSEYLPKELGFYSDPYSDFGRLAMELWRSCRLVVDTGIHAKKWTRERSIDYYLENTPNDELDCVKMVERHVVYPSQATAYKIGMNKIIDLKNKAQDKLGERFDIRDFHETILSKGAVPLNILEQHVDEMIKEKLN</sequence>
<dbReference type="PANTHER" id="PTHR33361">
    <property type="entry name" value="GLR0591 PROTEIN"/>
    <property type="match status" value="1"/>
</dbReference>
<dbReference type="InterPro" id="IPR010281">
    <property type="entry name" value="DUF885"/>
</dbReference>
<evidence type="ECO:0008006" key="2">
    <source>
        <dbReference type="Google" id="ProtNLM"/>
    </source>
</evidence>
<proteinExistence type="predicted"/>
<gene>
    <name evidence="1" type="ORF">METZ01_LOCUS77184</name>
</gene>
<feature type="non-terminal residue" evidence="1">
    <location>
        <position position="1"/>
    </location>
</feature>
<name>A0A381U7X6_9ZZZZ</name>
<accession>A0A381U7X6</accession>
<reference evidence="1" key="1">
    <citation type="submission" date="2018-05" db="EMBL/GenBank/DDBJ databases">
        <authorList>
            <person name="Lanie J.A."/>
            <person name="Ng W.-L."/>
            <person name="Kazmierczak K.M."/>
            <person name="Andrzejewski T.M."/>
            <person name="Davidsen T.M."/>
            <person name="Wayne K.J."/>
            <person name="Tettelin H."/>
            <person name="Glass J.I."/>
            <person name="Rusch D."/>
            <person name="Podicherti R."/>
            <person name="Tsui H.-C.T."/>
            <person name="Winkler M.E."/>
        </authorList>
    </citation>
    <scope>NUCLEOTIDE SEQUENCE</scope>
</reference>
<dbReference type="AlphaFoldDB" id="A0A381U7X6"/>